<dbReference type="OrthoDB" id="361532at2759"/>
<dbReference type="HOGENOM" id="CLU_1009159_0_0_1"/>
<evidence type="ECO:0000313" key="9">
    <source>
        <dbReference type="Proteomes" id="UP000014760"/>
    </source>
</evidence>
<evidence type="ECO:0000256" key="4">
    <source>
        <dbReference type="ARBA" id="ARBA00023136"/>
    </source>
</evidence>
<evidence type="ECO:0000313" key="7">
    <source>
        <dbReference type="EMBL" id="ELU17196.1"/>
    </source>
</evidence>
<reference evidence="8" key="3">
    <citation type="submission" date="2015-06" db="UniProtKB">
        <authorList>
            <consortium name="EnsemblMetazoa"/>
        </authorList>
    </citation>
    <scope>IDENTIFICATION</scope>
</reference>
<dbReference type="PANTHER" id="PTHR21676:SF6">
    <property type="entry name" value="PROTEIN STUM"/>
    <property type="match status" value="1"/>
</dbReference>
<dbReference type="EnsemblMetazoa" id="CapteT210483">
    <property type="protein sequence ID" value="CapteP210483"/>
    <property type="gene ID" value="CapteG210483"/>
</dbReference>
<dbReference type="AlphaFoldDB" id="R7VKB5"/>
<evidence type="ECO:0000313" key="8">
    <source>
        <dbReference type="EnsemblMetazoa" id="CapteP210483"/>
    </source>
</evidence>
<reference evidence="9" key="1">
    <citation type="submission" date="2012-12" db="EMBL/GenBank/DDBJ databases">
        <authorList>
            <person name="Hellsten U."/>
            <person name="Grimwood J."/>
            <person name="Chapman J.A."/>
            <person name="Shapiro H."/>
            <person name="Aerts A."/>
            <person name="Otillar R.P."/>
            <person name="Terry A.Y."/>
            <person name="Boore J.L."/>
            <person name="Simakov O."/>
            <person name="Marletaz F."/>
            <person name="Cho S.-J."/>
            <person name="Edsinger-Gonzales E."/>
            <person name="Havlak P."/>
            <person name="Kuo D.-H."/>
            <person name="Larsson T."/>
            <person name="Lv J."/>
            <person name="Arendt D."/>
            <person name="Savage R."/>
            <person name="Osoegawa K."/>
            <person name="de Jong P."/>
            <person name="Lindberg D.R."/>
            <person name="Seaver E.C."/>
            <person name="Weisblat D.A."/>
            <person name="Putnam N.H."/>
            <person name="Grigoriev I.V."/>
            <person name="Rokhsar D.S."/>
        </authorList>
    </citation>
    <scope>NUCLEOTIDE SEQUENCE</scope>
    <source>
        <strain evidence="9">I ESC-2004</strain>
    </source>
</reference>
<dbReference type="PANTHER" id="PTHR21676">
    <property type="entry name" value="PROTEIN STUM"/>
    <property type="match status" value="1"/>
</dbReference>
<evidence type="ECO:0000256" key="5">
    <source>
        <dbReference type="SAM" id="MobiDB-lite"/>
    </source>
</evidence>
<evidence type="ECO:0000256" key="3">
    <source>
        <dbReference type="ARBA" id="ARBA00022989"/>
    </source>
</evidence>
<feature type="transmembrane region" description="Helical" evidence="6">
    <location>
        <begin position="162"/>
        <end position="189"/>
    </location>
</feature>
<feature type="transmembrane region" description="Helical" evidence="6">
    <location>
        <begin position="201"/>
        <end position="218"/>
    </location>
</feature>
<keyword evidence="4 6" id="KW-0472">Membrane</keyword>
<feature type="compositionally biased region" description="Polar residues" evidence="5">
    <location>
        <begin position="30"/>
        <end position="39"/>
    </location>
</feature>
<comment type="subcellular location">
    <subcellularLocation>
        <location evidence="1">Membrane</location>
        <topology evidence="1">Multi-pass membrane protein</topology>
    </subcellularLocation>
</comment>
<keyword evidence="2 6" id="KW-0812">Transmembrane</keyword>
<evidence type="ECO:0000256" key="1">
    <source>
        <dbReference type="ARBA" id="ARBA00004141"/>
    </source>
</evidence>
<dbReference type="EMBL" id="KB292627">
    <property type="protein sequence ID" value="ELU17196.1"/>
    <property type="molecule type" value="Genomic_DNA"/>
</dbReference>
<evidence type="ECO:0008006" key="10">
    <source>
        <dbReference type="Google" id="ProtNLM"/>
    </source>
</evidence>
<feature type="transmembrane region" description="Helical" evidence="6">
    <location>
        <begin position="224"/>
        <end position="242"/>
    </location>
</feature>
<organism evidence="7">
    <name type="scientific">Capitella teleta</name>
    <name type="common">Polychaete worm</name>
    <dbReference type="NCBI Taxonomy" id="283909"/>
    <lineage>
        <taxon>Eukaryota</taxon>
        <taxon>Metazoa</taxon>
        <taxon>Spiralia</taxon>
        <taxon>Lophotrochozoa</taxon>
        <taxon>Annelida</taxon>
        <taxon>Polychaeta</taxon>
        <taxon>Sedentaria</taxon>
        <taxon>Scolecida</taxon>
        <taxon>Capitellidae</taxon>
        <taxon>Capitella</taxon>
    </lineage>
</organism>
<dbReference type="InterPro" id="IPR026673">
    <property type="entry name" value="SPEC3/Stum"/>
</dbReference>
<accession>R7VKB5</accession>
<evidence type="ECO:0000256" key="2">
    <source>
        <dbReference type="ARBA" id="ARBA00022692"/>
    </source>
</evidence>
<dbReference type="Pfam" id="PF15795">
    <property type="entry name" value="Spec3"/>
    <property type="match status" value="1"/>
</dbReference>
<dbReference type="EMBL" id="AMQN01004103">
    <property type="status" value="NOT_ANNOTATED_CDS"/>
    <property type="molecule type" value="Genomic_DNA"/>
</dbReference>
<feature type="region of interest" description="Disordered" evidence="5">
    <location>
        <begin position="1"/>
        <end position="44"/>
    </location>
</feature>
<protein>
    <recommendedName>
        <fullName evidence="10">Protein SPEC3</fullName>
    </recommendedName>
</protein>
<name>R7VKB5_CAPTE</name>
<evidence type="ECO:0000256" key="6">
    <source>
        <dbReference type="SAM" id="Phobius"/>
    </source>
</evidence>
<proteinExistence type="predicted"/>
<keyword evidence="3 6" id="KW-1133">Transmembrane helix</keyword>
<dbReference type="Proteomes" id="UP000014760">
    <property type="component" value="Unassembled WGS sequence"/>
</dbReference>
<dbReference type="GO" id="GO:0016020">
    <property type="term" value="C:membrane"/>
    <property type="evidence" value="ECO:0007669"/>
    <property type="project" value="UniProtKB-SubCell"/>
</dbReference>
<keyword evidence="9" id="KW-1185">Reference proteome</keyword>
<reference evidence="7 9" key="2">
    <citation type="journal article" date="2013" name="Nature">
        <title>Insights into bilaterian evolution from three spiralian genomes.</title>
        <authorList>
            <person name="Simakov O."/>
            <person name="Marletaz F."/>
            <person name="Cho S.J."/>
            <person name="Edsinger-Gonzales E."/>
            <person name="Havlak P."/>
            <person name="Hellsten U."/>
            <person name="Kuo D.H."/>
            <person name="Larsson T."/>
            <person name="Lv J."/>
            <person name="Arendt D."/>
            <person name="Savage R."/>
            <person name="Osoegawa K."/>
            <person name="de Jong P."/>
            <person name="Grimwood J."/>
            <person name="Chapman J.A."/>
            <person name="Shapiro H."/>
            <person name="Aerts A."/>
            <person name="Otillar R.P."/>
            <person name="Terry A.Y."/>
            <person name="Boore J.L."/>
            <person name="Grigoriev I.V."/>
            <person name="Lindberg D.R."/>
            <person name="Seaver E.C."/>
            <person name="Weisblat D.A."/>
            <person name="Putnam N.H."/>
            <person name="Rokhsar D.S."/>
        </authorList>
    </citation>
    <scope>NUCLEOTIDE SEQUENCE</scope>
    <source>
        <strain evidence="7 9">I ESC-2004</strain>
    </source>
</reference>
<sequence>MSSTSRDLFLADPTNEAADQSDTEPKKSWTKVQDISQNADDTDDDLELQHLTNASIVSDRRKRWRMAAKARLHDNAAMETGSDAELGVPMDKHRESAGSVLDGSSQRSSMESRMSNVDMAKMQSAMLGAGLAGDVGENKEQDQHHTHGADGYIKSVIPSLPMWMALICLMLNICMPGIGTILSGFSIFCCGRPRVSTKDDPTLATFCVNVAVGLMQLFTVSFMLVGWFWSVVWGIYMIILAVEHRREMKGQLEKELQAKTLTALNSNIRPWTLQTK</sequence>
<gene>
    <name evidence="7" type="ORF">CAPTEDRAFT_210483</name>
</gene>